<dbReference type="AlphaFoldDB" id="A0A1F6W6P3"/>
<accession>A0A1F6W6P3</accession>
<dbReference type="EMBL" id="MFUE01000013">
    <property type="protein sequence ID" value="OGI77569.1"/>
    <property type="molecule type" value="Genomic_DNA"/>
</dbReference>
<organism evidence="1 2">
    <name type="scientific">Candidatus Nomurabacteria bacterium RIFCSPHIGHO2_02_FULL_41_18</name>
    <dbReference type="NCBI Taxonomy" id="1801754"/>
    <lineage>
        <taxon>Bacteria</taxon>
        <taxon>Candidatus Nomuraibacteriota</taxon>
    </lineage>
</organism>
<name>A0A1F6W6P3_9BACT</name>
<reference evidence="1 2" key="1">
    <citation type="journal article" date="2016" name="Nat. Commun.">
        <title>Thousands of microbial genomes shed light on interconnected biogeochemical processes in an aquifer system.</title>
        <authorList>
            <person name="Anantharaman K."/>
            <person name="Brown C.T."/>
            <person name="Hug L.A."/>
            <person name="Sharon I."/>
            <person name="Castelle C.J."/>
            <person name="Probst A.J."/>
            <person name="Thomas B.C."/>
            <person name="Singh A."/>
            <person name="Wilkins M.J."/>
            <person name="Karaoz U."/>
            <person name="Brodie E.L."/>
            <person name="Williams K.H."/>
            <person name="Hubbard S.S."/>
            <person name="Banfield J.F."/>
        </authorList>
    </citation>
    <scope>NUCLEOTIDE SEQUENCE [LARGE SCALE GENOMIC DNA]</scope>
</reference>
<gene>
    <name evidence="1" type="ORF">A3D42_01060</name>
</gene>
<evidence type="ECO:0000313" key="2">
    <source>
        <dbReference type="Proteomes" id="UP000177777"/>
    </source>
</evidence>
<protein>
    <submittedName>
        <fullName evidence="1">Uncharacterized protein</fullName>
    </submittedName>
</protein>
<evidence type="ECO:0000313" key="1">
    <source>
        <dbReference type="EMBL" id="OGI77569.1"/>
    </source>
</evidence>
<proteinExistence type="predicted"/>
<sequence>MHIYIYSDLNVDSVAPKKATRGIYMDEFFSLFGVDSNQALQFFEEYLKDELGSESGLVGVEERLYVASFFAHYTQTPRDEMDSSVAPSGSPRELLDNFVLPELTAEGARRVGNPGTLEVAGAQTLVVVSFFSDHLEKKANPRFYESLGQSFFSRASLATPSRKKALLLWQVARHFPLWANTGRRVSRRLRDEPYLLKIP</sequence>
<dbReference type="Proteomes" id="UP000177777">
    <property type="component" value="Unassembled WGS sequence"/>
</dbReference>
<dbReference type="STRING" id="1801754.A3D42_01060"/>
<comment type="caution">
    <text evidence="1">The sequence shown here is derived from an EMBL/GenBank/DDBJ whole genome shotgun (WGS) entry which is preliminary data.</text>
</comment>